<dbReference type="PROSITE" id="PS51420">
    <property type="entry name" value="RHO"/>
    <property type="match status" value="1"/>
</dbReference>
<dbReference type="InterPro" id="IPR003578">
    <property type="entry name" value="Small_GTPase_Rho"/>
</dbReference>
<proteinExistence type="predicted"/>
<keyword evidence="3" id="KW-1185">Reference proteome</keyword>
<feature type="non-terminal residue" evidence="4">
    <location>
        <position position="157"/>
    </location>
</feature>
<organism evidence="3 4">
    <name type="scientific">Saccoglossus kowalevskii</name>
    <name type="common">Acorn worm</name>
    <dbReference type="NCBI Taxonomy" id="10224"/>
    <lineage>
        <taxon>Eukaryota</taxon>
        <taxon>Metazoa</taxon>
        <taxon>Hemichordata</taxon>
        <taxon>Enteropneusta</taxon>
        <taxon>Harrimaniidae</taxon>
        <taxon>Saccoglossus</taxon>
    </lineage>
</organism>
<dbReference type="Gene3D" id="3.40.50.300">
    <property type="entry name" value="P-loop containing nucleotide triphosphate hydrolases"/>
    <property type="match status" value="1"/>
</dbReference>
<dbReference type="InterPro" id="IPR001806">
    <property type="entry name" value="Small_GTPase"/>
</dbReference>
<dbReference type="PRINTS" id="PR00449">
    <property type="entry name" value="RASTRNSFRMNG"/>
</dbReference>
<dbReference type="Pfam" id="PF00071">
    <property type="entry name" value="Ras"/>
    <property type="match status" value="1"/>
</dbReference>
<name>A0ABM0M386_SACKO</name>
<sequence>MENERPTQQALVKCVVVGDNAVGKTRLIVARACSVKVTKSQLTATHIPTVWAIDQYRLYPEIQERARVTVDGVEVSLRLWDTFGDHHKDRRFAYGRCDVVLVCFSIAKPPTLRHIKTVWLPEIRRFCPRTPIIMCGCQNDLRCANLDEINATRGLFT</sequence>
<dbReference type="SUPFAM" id="SSF52540">
    <property type="entry name" value="P-loop containing nucleoside triphosphate hydrolases"/>
    <property type="match status" value="1"/>
</dbReference>
<keyword evidence="1" id="KW-0547">Nucleotide-binding</keyword>
<evidence type="ECO:0000313" key="4">
    <source>
        <dbReference type="RefSeq" id="XP_006814477.1"/>
    </source>
</evidence>
<accession>A0ABM0M386</accession>
<dbReference type="Proteomes" id="UP000694865">
    <property type="component" value="Unplaced"/>
</dbReference>
<evidence type="ECO:0000313" key="3">
    <source>
        <dbReference type="Proteomes" id="UP000694865"/>
    </source>
</evidence>
<dbReference type="PANTHER" id="PTHR24072">
    <property type="entry name" value="RHO FAMILY GTPASE"/>
    <property type="match status" value="1"/>
</dbReference>
<protein>
    <submittedName>
        <fullName evidence="4">Rho-related BTB domain-containing protein 2-like</fullName>
    </submittedName>
</protein>
<keyword evidence="2" id="KW-0342">GTP-binding</keyword>
<evidence type="ECO:0000256" key="2">
    <source>
        <dbReference type="ARBA" id="ARBA00023134"/>
    </source>
</evidence>
<evidence type="ECO:0000256" key="1">
    <source>
        <dbReference type="ARBA" id="ARBA00022741"/>
    </source>
</evidence>
<dbReference type="InterPro" id="IPR027417">
    <property type="entry name" value="P-loop_NTPase"/>
</dbReference>
<dbReference type="GeneID" id="102804696"/>
<dbReference type="RefSeq" id="XP_006814477.1">
    <property type="nucleotide sequence ID" value="XM_006814414.1"/>
</dbReference>
<reference evidence="4" key="1">
    <citation type="submission" date="2025-08" db="UniProtKB">
        <authorList>
            <consortium name="RefSeq"/>
        </authorList>
    </citation>
    <scope>IDENTIFICATION</scope>
    <source>
        <tissue evidence="4">Testes</tissue>
    </source>
</reference>
<gene>
    <name evidence="4" type="primary">LOC102804696</name>
</gene>
<dbReference type="SMART" id="SM00174">
    <property type="entry name" value="RHO"/>
    <property type="match status" value="1"/>
</dbReference>